<name>A0A0D2JVR4_9EURO</name>
<sequence>MNDDQKPQTSVDLPGDDRTVTSSHVPSNEYLIVEPDAEDPSKNCWHLPEQQPNLATIALDSYRPRSPGGIKTLVCKNGARPSNLEIPTGLRESIETIVLENGHVEHLDTLAFPNLWEIVCKNDVVVYPATNLDRAGCDLTDRFEMEEIIYRQRPEIHRQIRPQLPRWMQAFLVDGNENIELSIRISLDFRTREEECAAIHYYWDGNQLQQVQRPPWFTPVCILYSWRAGHSYWALQSLKVVDLMFEEESNSGHPE</sequence>
<dbReference type="OrthoDB" id="4130493at2759"/>
<evidence type="ECO:0000313" key="2">
    <source>
        <dbReference type="EMBL" id="KIX97557.1"/>
    </source>
</evidence>
<accession>A0A0D2JVR4</accession>
<feature type="region of interest" description="Disordered" evidence="1">
    <location>
        <begin position="1"/>
        <end position="30"/>
    </location>
</feature>
<evidence type="ECO:0000313" key="3">
    <source>
        <dbReference type="Proteomes" id="UP000053411"/>
    </source>
</evidence>
<organism evidence="2 3">
    <name type="scientific">Fonsecaea multimorphosa CBS 102226</name>
    <dbReference type="NCBI Taxonomy" id="1442371"/>
    <lineage>
        <taxon>Eukaryota</taxon>
        <taxon>Fungi</taxon>
        <taxon>Dikarya</taxon>
        <taxon>Ascomycota</taxon>
        <taxon>Pezizomycotina</taxon>
        <taxon>Eurotiomycetes</taxon>
        <taxon>Chaetothyriomycetidae</taxon>
        <taxon>Chaetothyriales</taxon>
        <taxon>Herpotrichiellaceae</taxon>
        <taxon>Fonsecaea</taxon>
    </lineage>
</organism>
<dbReference type="GeneID" id="27712756"/>
<protein>
    <submittedName>
        <fullName evidence="2">Uncharacterized protein</fullName>
    </submittedName>
</protein>
<gene>
    <name evidence="2" type="ORF">Z520_07010</name>
</gene>
<dbReference type="Proteomes" id="UP000053411">
    <property type="component" value="Unassembled WGS sequence"/>
</dbReference>
<proteinExistence type="predicted"/>
<dbReference type="EMBL" id="KN848074">
    <property type="protein sequence ID" value="KIX97557.1"/>
    <property type="molecule type" value="Genomic_DNA"/>
</dbReference>
<reference evidence="2 3" key="1">
    <citation type="submission" date="2015-01" db="EMBL/GenBank/DDBJ databases">
        <title>The Genome Sequence of Fonsecaea multimorphosa CBS 102226.</title>
        <authorList>
            <consortium name="The Broad Institute Genomics Platform"/>
            <person name="Cuomo C."/>
            <person name="de Hoog S."/>
            <person name="Gorbushina A."/>
            <person name="Stielow B."/>
            <person name="Teixiera M."/>
            <person name="Abouelleil A."/>
            <person name="Chapman S.B."/>
            <person name="Priest M."/>
            <person name="Young S.K."/>
            <person name="Wortman J."/>
            <person name="Nusbaum C."/>
            <person name="Birren B."/>
        </authorList>
    </citation>
    <scope>NUCLEOTIDE SEQUENCE [LARGE SCALE GENOMIC DNA]</scope>
    <source>
        <strain evidence="2 3">CBS 102226</strain>
    </source>
</reference>
<dbReference type="RefSeq" id="XP_016631680.1">
    <property type="nucleotide sequence ID" value="XM_016777509.1"/>
</dbReference>
<dbReference type="AlphaFoldDB" id="A0A0D2JVR4"/>
<dbReference type="VEuPathDB" id="FungiDB:Z520_07010"/>
<evidence type="ECO:0000256" key="1">
    <source>
        <dbReference type="SAM" id="MobiDB-lite"/>
    </source>
</evidence>
<keyword evidence="3" id="KW-1185">Reference proteome</keyword>